<dbReference type="EMBL" id="CP001157">
    <property type="protein sequence ID" value="ACO76647.1"/>
    <property type="molecule type" value="Genomic_DNA"/>
</dbReference>
<dbReference type="EnsemblBacteria" id="ACO76647">
    <property type="protein sequence ID" value="ACO76647"/>
    <property type="gene ID" value="Avin_03870"/>
</dbReference>
<feature type="domain" description="RNA polymerase sigma factor 70 region 4 type 2" evidence="6">
    <location>
        <begin position="131"/>
        <end position="183"/>
    </location>
</feature>
<dbReference type="GO" id="GO:0016987">
    <property type="term" value="F:sigma factor activity"/>
    <property type="evidence" value="ECO:0007669"/>
    <property type="project" value="UniProtKB-KW"/>
</dbReference>
<dbReference type="SUPFAM" id="SSF88946">
    <property type="entry name" value="Sigma2 domain of RNA polymerase sigma factors"/>
    <property type="match status" value="1"/>
</dbReference>
<name>C1DIF0_AZOVD</name>
<dbReference type="HOGENOM" id="CLU_047691_12_2_6"/>
<sequence length="188" mass="21575">MKTDRLRRSDTGALKKSEECPLMSTERERLLSAFIEHRDALLGYLRQRFGSPSLAEDLVQETWLRLARHTPERDIVNPRAYLFRIATNLGTDHLRHQNMGVEIQAEDEEIAQVPAQAVDPAREVQSHDDLERLLEIIDNLPPRCREIFILCRVEGLSHAQIAERLNISKSTVVSQMVKALARLEQAME</sequence>
<evidence type="ECO:0000256" key="2">
    <source>
        <dbReference type="ARBA" id="ARBA00023015"/>
    </source>
</evidence>
<dbReference type="STRING" id="322710.Avin_03870"/>
<dbReference type="PANTHER" id="PTHR43133:SF63">
    <property type="entry name" value="RNA POLYMERASE SIGMA FACTOR FECI-RELATED"/>
    <property type="match status" value="1"/>
</dbReference>
<gene>
    <name evidence="7" type="ordered locus">Avin_03870</name>
</gene>
<evidence type="ECO:0000313" key="7">
    <source>
        <dbReference type="EMBL" id="ACO76647.1"/>
    </source>
</evidence>
<keyword evidence="8" id="KW-1185">Reference proteome</keyword>
<evidence type="ECO:0000259" key="5">
    <source>
        <dbReference type="Pfam" id="PF04542"/>
    </source>
</evidence>
<dbReference type="NCBIfam" id="TIGR02937">
    <property type="entry name" value="sigma70-ECF"/>
    <property type="match status" value="1"/>
</dbReference>
<keyword evidence="2" id="KW-0805">Transcription regulation</keyword>
<dbReference type="KEGG" id="avn:Avin_03870"/>
<evidence type="ECO:0000259" key="6">
    <source>
        <dbReference type="Pfam" id="PF08281"/>
    </source>
</evidence>
<accession>C1DIF0</accession>
<dbReference type="InterPro" id="IPR013324">
    <property type="entry name" value="RNA_pol_sigma_r3/r4-like"/>
</dbReference>
<dbReference type="AlphaFoldDB" id="C1DIF0"/>
<dbReference type="SUPFAM" id="SSF88659">
    <property type="entry name" value="Sigma3 and sigma4 domains of RNA polymerase sigma factors"/>
    <property type="match status" value="1"/>
</dbReference>
<dbReference type="Gene3D" id="1.10.10.10">
    <property type="entry name" value="Winged helix-like DNA-binding domain superfamily/Winged helix DNA-binding domain"/>
    <property type="match status" value="1"/>
</dbReference>
<dbReference type="InterPro" id="IPR013325">
    <property type="entry name" value="RNA_pol_sigma_r2"/>
</dbReference>
<reference evidence="7 8" key="1">
    <citation type="journal article" date="2009" name="J. Bacteriol.">
        <title>Genome sequence of Azotobacter vinelandii, an obligate aerobe specialized to support diverse anaerobic metabolic processes.</title>
        <authorList>
            <person name="Setubal J.C."/>
            <person name="dos Santos P."/>
            <person name="Goldman B.S."/>
            <person name="Ertesvag H."/>
            <person name="Espin G."/>
            <person name="Rubio L.M."/>
            <person name="Valla S."/>
            <person name="Almeida N.F."/>
            <person name="Balasubramanian D."/>
            <person name="Cromes L."/>
            <person name="Curatti L."/>
            <person name="Du Z."/>
            <person name="Godsy E."/>
            <person name="Goodner B."/>
            <person name="Hellner-Burris K."/>
            <person name="Hernandez J.A."/>
            <person name="Houmiel K."/>
            <person name="Imperial J."/>
            <person name="Kennedy C."/>
            <person name="Larson T.J."/>
            <person name="Latreille P."/>
            <person name="Ligon L.S."/>
            <person name="Lu J."/>
            <person name="Maerk M."/>
            <person name="Miller N.M."/>
            <person name="Norton S."/>
            <person name="O'Carroll I.P."/>
            <person name="Paulsen I."/>
            <person name="Raulfs E.C."/>
            <person name="Roemer R."/>
            <person name="Rosser J."/>
            <person name="Segura D."/>
            <person name="Slater S."/>
            <person name="Stricklin S.L."/>
            <person name="Studholme D.J."/>
            <person name="Sun J."/>
            <person name="Viana C.J."/>
            <person name="Wallin E."/>
            <person name="Wang B."/>
            <person name="Wheeler C."/>
            <person name="Zhu H."/>
            <person name="Dean D.R."/>
            <person name="Dixon R."/>
            <person name="Wood D."/>
        </authorList>
    </citation>
    <scope>NUCLEOTIDE SEQUENCE [LARGE SCALE GENOMIC DNA]</scope>
    <source>
        <strain evidence="8">DJ / ATCC BAA-1303</strain>
    </source>
</reference>
<keyword evidence="4" id="KW-0804">Transcription</keyword>
<evidence type="ECO:0000256" key="4">
    <source>
        <dbReference type="ARBA" id="ARBA00023163"/>
    </source>
</evidence>
<organism evidence="7 8">
    <name type="scientific">Azotobacter vinelandii (strain DJ / ATCC BAA-1303)</name>
    <dbReference type="NCBI Taxonomy" id="322710"/>
    <lineage>
        <taxon>Bacteria</taxon>
        <taxon>Pseudomonadati</taxon>
        <taxon>Pseudomonadota</taxon>
        <taxon>Gammaproteobacteria</taxon>
        <taxon>Pseudomonadales</taxon>
        <taxon>Pseudomonadaceae</taxon>
        <taxon>Azotobacter</taxon>
    </lineage>
</organism>
<dbReference type="InterPro" id="IPR007627">
    <property type="entry name" value="RNA_pol_sigma70_r2"/>
</dbReference>
<dbReference type="PANTHER" id="PTHR43133">
    <property type="entry name" value="RNA POLYMERASE ECF-TYPE SIGMA FACTO"/>
    <property type="match status" value="1"/>
</dbReference>
<evidence type="ECO:0000256" key="3">
    <source>
        <dbReference type="ARBA" id="ARBA00023082"/>
    </source>
</evidence>
<dbReference type="Gene3D" id="1.10.1740.10">
    <property type="match status" value="1"/>
</dbReference>
<feature type="domain" description="RNA polymerase sigma-70 region 2" evidence="5">
    <location>
        <begin position="36"/>
        <end position="98"/>
    </location>
</feature>
<dbReference type="Pfam" id="PF08281">
    <property type="entry name" value="Sigma70_r4_2"/>
    <property type="match status" value="1"/>
</dbReference>
<dbReference type="GO" id="GO:0006352">
    <property type="term" value="P:DNA-templated transcription initiation"/>
    <property type="evidence" value="ECO:0007669"/>
    <property type="project" value="InterPro"/>
</dbReference>
<dbReference type="Pfam" id="PF04542">
    <property type="entry name" value="Sigma70_r2"/>
    <property type="match status" value="1"/>
</dbReference>
<dbReference type="OrthoDB" id="9794372at2"/>
<dbReference type="Proteomes" id="UP000002424">
    <property type="component" value="Chromosome"/>
</dbReference>
<dbReference type="InterPro" id="IPR039425">
    <property type="entry name" value="RNA_pol_sigma-70-like"/>
</dbReference>
<evidence type="ECO:0000256" key="1">
    <source>
        <dbReference type="ARBA" id="ARBA00010641"/>
    </source>
</evidence>
<dbReference type="eggNOG" id="COG1595">
    <property type="taxonomic scope" value="Bacteria"/>
</dbReference>
<comment type="similarity">
    <text evidence="1">Belongs to the sigma-70 factor family. ECF subfamily.</text>
</comment>
<proteinExistence type="inferred from homology"/>
<dbReference type="CDD" id="cd06171">
    <property type="entry name" value="Sigma70_r4"/>
    <property type="match status" value="1"/>
</dbReference>
<dbReference type="InterPro" id="IPR013249">
    <property type="entry name" value="RNA_pol_sigma70_r4_t2"/>
</dbReference>
<protein>
    <submittedName>
        <fullName evidence="7">RNA polymerase sigma factor, FecI family</fullName>
    </submittedName>
</protein>
<dbReference type="InterPro" id="IPR036388">
    <property type="entry name" value="WH-like_DNA-bd_sf"/>
</dbReference>
<keyword evidence="3" id="KW-0731">Sigma factor</keyword>
<dbReference type="InterPro" id="IPR014284">
    <property type="entry name" value="RNA_pol_sigma-70_dom"/>
</dbReference>
<dbReference type="GO" id="GO:0003677">
    <property type="term" value="F:DNA binding"/>
    <property type="evidence" value="ECO:0007669"/>
    <property type="project" value="InterPro"/>
</dbReference>
<evidence type="ECO:0000313" key="8">
    <source>
        <dbReference type="Proteomes" id="UP000002424"/>
    </source>
</evidence>